<evidence type="ECO:0000313" key="6">
    <source>
        <dbReference type="EMBL" id="WOS79615.1"/>
    </source>
</evidence>
<dbReference type="AlphaFoldDB" id="A0A077SZY2"/>
<reference evidence="4 8" key="4">
    <citation type="submission" date="2018-08" db="EMBL/GenBank/DDBJ databases">
        <title>Recombination of ecologically and evolutionarily significant loci maintains genetic cohesion in the Pseudomonas syringae species complex.</title>
        <authorList>
            <person name="Dillon M."/>
            <person name="Thakur S."/>
            <person name="Almeida R.N.D."/>
            <person name="Weir B.S."/>
            <person name="Guttman D.S."/>
        </authorList>
    </citation>
    <scope>NUCLEOTIDE SEQUENCE [LARGE SCALE GENOMIC DNA]</scope>
    <source>
        <strain evidence="4 8">ICMP 7846</strain>
    </source>
</reference>
<gene>
    <name evidence="4" type="ORF">ALP65_01608</name>
    <name evidence="3" type="ORF">GUL26_02580</name>
    <name evidence="5" type="ORF">IPC1295_22430</name>
    <name evidence="6" type="ORF">L4V69_10800</name>
    <name evidence="2" type="ORF">PAERUG_P19_London_7_VIM_2_05_10_05322</name>
</gene>
<accession>A0A1S1C633</accession>
<dbReference type="EMBL" id="NSNE01000014">
    <property type="protein sequence ID" value="RPM11066.1"/>
    <property type="molecule type" value="Genomic_DNA"/>
</dbReference>
<reference evidence="5 9" key="5">
    <citation type="submission" date="2019-01" db="EMBL/GenBank/DDBJ databases">
        <title>The Pseudomonas aeruginosa pan-genome provides new insights on its population structure, horizontal gene transfer and pathogenicity.</title>
        <authorList>
            <person name="Freschi L."/>
            <person name="Vincent A.T."/>
            <person name="Jeukens J."/>
            <person name="Emond-Rheault J.-G."/>
            <person name="Kukavica-Ibrulj I."/>
            <person name="Dupont M.-J."/>
            <person name="Charette S.J."/>
            <person name="Boyle B."/>
            <person name="Levesque R.C."/>
        </authorList>
    </citation>
    <scope>NUCLEOTIDE SEQUENCE [LARGE SCALE GENOMIC DNA]</scope>
    <source>
        <strain evidence="5 9">PA-W36</strain>
    </source>
</reference>
<organism evidence="5 9">
    <name type="scientific">Pseudomonas aeruginosa</name>
    <dbReference type="NCBI Taxonomy" id="287"/>
    <lineage>
        <taxon>Bacteria</taxon>
        <taxon>Pseudomonadati</taxon>
        <taxon>Pseudomonadota</taxon>
        <taxon>Gammaproteobacteria</taxon>
        <taxon>Pseudomonadales</taxon>
        <taxon>Pseudomonadaceae</taxon>
        <taxon>Pseudomonas</taxon>
    </lineage>
</organism>
<dbReference type="InterPro" id="IPR006121">
    <property type="entry name" value="HMA_dom"/>
</dbReference>
<reference evidence="6" key="7">
    <citation type="submission" date="2023-06" db="EMBL/GenBank/DDBJ databases">
        <authorList>
            <consortium name="Clinical and Environmental Microbiology Branch: Whole genome sequencing antimicrobial resistance pathogens in the healthcare setting"/>
        </authorList>
    </citation>
    <scope>NUCLEOTIDE SEQUENCE</scope>
    <source>
        <strain evidence="6">2021CK-01020</strain>
    </source>
</reference>
<dbReference type="Proteomes" id="UP000284767">
    <property type="component" value="Unassembled WGS sequence"/>
</dbReference>
<sequence>MFSFHIPNMTCGGCAKTVTRILHGVDPQARVETDPPRREARVESTLDKHAFLEALSEAGYPEGR</sequence>
<evidence type="ECO:0000313" key="7">
    <source>
        <dbReference type="Proteomes" id="UP000045039"/>
    </source>
</evidence>
<dbReference type="EMBL" id="CP136986">
    <property type="protein sequence ID" value="WOS79615.1"/>
    <property type="molecule type" value="Genomic_DNA"/>
</dbReference>
<dbReference type="EMBL" id="CVVU01000238">
    <property type="protein sequence ID" value="CRP71452.1"/>
    <property type="molecule type" value="Genomic_DNA"/>
</dbReference>
<evidence type="ECO:0000313" key="2">
    <source>
        <dbReference type="EMBL" id="CRP71452.1"/>
    </source>
</evidence>
<dbReference type="GO" id="GO:0046872">
    <property type="term" value="F:metal ion binding"/>
    <property type="evidence" value="ECO:0007669"/>
    <property type="project" value="InterPro"/>
</dbReference>
<dbReference type="SUPFAM" id="SSF55008">
    <property type="entry name" value="HMA, heavy metal-associated domain"/>
    <property type="match status" value="1"/>
</dbReference>
<dbReference type="Pfam" id="PF00403">
    <property type="entry name" value="HMA"/>
    <property type="match status" value="1"/>
</dbReference>
<evidence type="ECO:0000313" key="9">
    <source>
        <dbReference type="Proteomes" id="UP000284767"/>
    </source>
</evidence>
<reference evidence="2" key="2">
    <citation type="submission" date="2015-06" db="EMBL/GenBank/DDBJ databases">
        <authorList>
            <person name="Radhakrishnan R."/>
            <person name="Underwood A."/>
            <person name="Al-Shahib A."/>
        </authorList>
    </citation>
    <scope>NUCLEOTIDE SEQUENCE</scope>
    <source>
        <strain evidence="2">P19_London_7_VIM_2_05_10</strain>
    </source>
</reference>
<dbReference type="SMR" id="A0A077SZY2"/>
<evidence type="ECO:0000313" key="8">
    <source>
        <dbReference type="Proteomes" id="UP000270834"/>
    </source>
</evidence>
<reference evidence="7" key="1">
    <citation type="submission" date="2015-06" db="EMBL/GenBank/DDBJ databases">
        <authorList>
            <person name="Radhakrishnan Rajesh"/>
            <person name="Underwood Anthony"/>
            <person name="Al-Shahib Ali"/>
        </authorList>
    </citation>
    <scope>NUCLEOTIDE SEQUENCE [LARGE SCALE GENOMIC DNA]</scope>
    <source>
        <strain evidence="7">P19_London_7_VIM_2_05_10</strain>
    </source>
</reference>
<evidence type="ECO:0000313" key="5">
    <source>
        <dbReference type="EMBL" id="RPM11066.1"/>
    </source>
</evidence>
<protein>
    <submittedName>
        <fullName evidence="5">Copper chaperone</fullName>
    </submittedName>
    <submittedName>
        <fullName evidence="2">Heavy-metal-associated domain protein</fullName>
    </submittedName>
    <submittedName>
        <fullName evidence="6">Heavy-metal-associated domain-containing protein</fullName>
    </submittedName>
</protein>
<dbReference type="Proteomes" id="UP001297540">
    <property type="component" value="Chromosome"/>
</dbReference>
<dbReference type="InterPro" id="IPR036163">
    <property type="entry name" value="HMA_dom_sf"/>
</dbReference>
<dbReference type="Proteomes" id="UP000045039">
    <property type="component" value="Unassembled WGS sequence"/>
</dbReference>
<dbReference type="KEGG" id="paeb:NCGM1900_2764"/>
<dbReference type="CDD" id="cd00371">
    <property type="entry name" value="HMA"/>
    <property type="match status" value="1"/>
</dbReference>
<dbReference type="RefSeq" id="WP_003092060.1">
    <property type="nucleotide sequence ID" value="NZ_AP014622.1"/>
</dbReference>
<dbReference type="PROSITE" id="PS50846">
    <property type="entry name" value="HMA_2"/>
    <property type="match status" value="1"/>
</dbReference>
<dbReference type="OMA" id="CDMELEV"/>
<reference evidence="6" key="8">
    <citation type="submission" date="2023-10" db="EMBL/GenBank/DDBJ databases">
        <title>Pathogen: clinical or host-associated sample.</title>
        <authorList>
            <person name="Hergert J."/>
            <person name="Casey R."/>
            <person name="Wagner J."/>
            <person name="Young E.L."/>
            <person name="Oakeson K.F."/>
        </authorList>
    </citation>
    <scope>NUCLEOTIDE SEQUENCE</scope>
    <source>
        <strain evidence="6">2021CK-01020</strain>
    </source>
</reference>
<dbReference type="EMBL" id="RBSQ01001104">
    <property type="protein sequence ID" value="RMS47802.1"/>
    <property type="molecule type" value="Genomic_DNA"/>
</dbReference>
<evidence type="ECO:0000313" key="3">
    <source>
        <dbReference type="EMBL" id="MZZ11126.1"/>
    </source>
</evidence>
<reference evidence="3" key="6">
    <citation type="submission" date="2020-01" db="EMBL/GenBank/DDBJ databases">
        <title>Bacteria Cultured from War Wounds Associated with the Conflict in Eastern Ukraine.</title>
        <authorList>
            <person name="Snesrud E."/>
            <person name="Galac M.R."/>
            <person name="Mc Gann P."/>
            <person name="Valentine K."/>
            <person name="Viacheslav K."/>
        </authorList>
    </citation>
    <scope>NUCLEOTIDE SEQUENCE</scope>
    <source>
        <strain evidence="3">VNMU148</strain>
    </source>
</reference>
<dbReference type="Proteomes" id="UP000270834">
    <property type="component" value="Unassembled WGS sequence"/>
</dbReference>
<dbReference type="Proteomes" id="UP000644192">
    <property type="component" value="Unassembled WGS sequence"/>
</dbReference>
<accession>A0A077SZY2</accession>
<reference evidence="5 9" key="3">
    <citation type="submission" date="2017-08" db="EMBL/GenBank/DDBJ databases">
        <authorList>
            <person name="Feschi L."/>
            <person name="Jeukens J."/>
            <person name="Emond-Rheault J.-G."/>
            <person name="Kukavica-Ibrulj I."/>
            <person name="Boyle B."/>
            <person name="Levesque R.C."/>
        </authorList>
    </citation>
    <scope>NUCLEOTIDE SEQUENCE [LARGE SCALE GENOMIC DNA]</scope>
    <source>
        <strain evidence="5 9">PA-W36</strain>
    </source>
</reference>
<dbReference type="EMBL" id="WXZT01000001">
    <property type="protein sequence ID" value="MZZ11126.1"/>
    <property type="molecule type" value="Genomic_DNA"/>
</dbReference>
<dbReference type="Gene3D" id="3.30.70.100">
    <property type="match status" value="1"/>
</dbReference>
<feature type="domain" description="HMA" evidence="1">
    <location>
        <begin position="1"/>
        <end position="63"/>
    </location>
</feature>
<evidence type="ECO:0000259" key="1">
    <source>
        <dbReference type="PROSITE" id="PS50846"/>
    </source>
</evidence>
<evidence type="ECO:0000313" key="4">
    <source>
        <dbReference type="EMBL" id="RMS47802.1"/>
    </source>
</evidence>
<name>A0A077SZY2_PSEAI</name>
<proteinExistence type="predicted"/>